<dbReference type="InterPro" id="IPR045275">
    <property type="entry name" value="MscS_archaea/bacteria_type"/>
</dbReference>
<accession>A0AAW4PWE6</accession>
<keyword evidence="2" id="KW-1003">Cell membrane</keyword>
<comment type="subcellular location">
    <subcellularLocation>
        <location evidence="1">Cell membrane</location>
        <topology evidence="1">Multi-pass membrane protein</topology>
    </subcellularLocation>
</comment>
<evidence type="ECO:0000256" key="1">
    <source>
        <dbReference type="ARBA" id="ARBA00004651"/>
    </source>
</evidence>
<feature type="transmembrane region" description="Helical" evidence="6">
    <location>
        <begin position="59"/>
        <end position="85"/>
    </location>
</feature>
<evidence type="ECO:0000256" key="2">
    <source>
        <dbReference type="ARBA" id="ARBA00022475"/>
    </source>
</evidence>
<dbReference type="InterPro" id="IPR010920">
    <property type="entry name" value="LSM_dom_sf"/>
</dbReference>
<dbReference type="AlphaFoldDB" id="A0AAW4PWE6"/>
<evidence type="ECO:0000313" key="9">
    <source>
        <dbReference type="Proteomes" id="UP001430377"/>
    </source>
</evidence>
<dbReference type="EMBL" id="RKLR01000007">
    <property type="protein sequence ID" value="MBX0324562.1"/>
    <property type="molecule type" value="Genomic_DNA"/>
</dbReference>
<dbReference type="InterPro" id="IPR011066">
    <property type="entry name" value="MscS_channel_C_sf"/>
</dbReference>
<keyword evidence="4 6" id="KW-1133">Transmembrane helix</keyword>
<dbReference type="GO" id="GO:0008381">
    <property type="term" value="F:mechanosensitive monoatomic ion channel activity"/>
    <property type="evidence" value="ECO:0007669"/>
    <property type="project" value="InterPro"/>
</dbReference>
<organism evidence="8 9">
    <name type="scientific">Haloarcula rubra</name>
    <dbReference type="NCBI Taxonomy" id="2487747"/>
    <lineage>
        <taxon>Archaea</taxon>
        <taxon>Methanobacteriati</taxon>
        <taxon>Methanobacteriota</taxon>
        <taxon>Stenosarchaea group</taxon>
        <taxon>Halobacteria</taxon>
        <taxon>Halobacteriales</taxon>
        <taxon>Haloarculaceae</taxon>
        <taxon>Haloarcula</taxon>
    </lineage>
</organism>
<feature type="domain" description="Mechanosensitive ion channel MscS" evidence="7">
    <location>
        <begin position="150"/>
        <end position="222"/>
    </location>
</feature>
<dbReference type="Pfam" id="PF00924">
    <property type="entry name" value="MS_channel_2nd"/>
    <property type="match status" value="1"/>
</dbReference>
<evidence type="ECO:0000256" key="6">
    <source>
        <dbReference type="SAM" id="Phobius"/>
    </source>
</evidence>
<dbReference type="Gene3D" id="2.30.30.60">
    <property type="match status" value="1"/>
</dbReference>
<keyword evidence="5 6" id="KW-0472">Membrane</keyword>
<feature type="transmembrane region" description="Helical" evidence="6">
    <location>
        <begin position="29"/>
        <end position="47"/>
    </location>
</feature>
<gene>
    <name evidence="8" type="ORF">EGH21_16150</name>
</gene>
<keyword evidence="3 6" id="KW-0812">Transmembrane</keyword>
<dbReference type="PANTHER" id="PTHR30221:SF1">
    <property type="entry name" value="SMALL-CONDUCTANCE MECHANOSENSITIVE CHANNEL"/>
    <property type="match status" value="1"/>
</dbReference>
<dbReference type="SUPFAM" id="SSF82689">
    <property type="entry name" value="Mechanosensitive channel protein MscS (YggB), C-terminal domain"/>
    <property type="match status" value="1"/>
</dbReference>
<evidence type="ECO:0000259" key="7">
    <source>
        <dbReference type="Pfam" id="PF00924"/>
    </source>
</evidence>
<dbReference type="PANTHER" id="PTHR30221">
    <property type="entry name" value="SMALL-CONDUCTANCE MECHANOSENSITIVE CHANNEL"/>
    <property type="match status" value="1"/>
</dbReference>
<dbReference type="Gene3D" id="3.30.70.100">
    <property type="match status" value="1"/>
</dbReference>
<protein>
    <submittedName>
        <fullName evidence="8">Mechanosensitive ion channel family protein</fullName>
    </submittedName>
</protein>
<proteinExistence type="predicted"/>
<dbReference type="InterPro" id="IPR006685">
    <property type="entry name" value="MscS_channel_2nd"/>
</dbReference>
<feature type="transmembrane region" description="Helical" evidence="6">
    <location>
        <begin position="105"/>
        <end position="123"/>
    </location>
</feature>
<evidence type="ECO:0000313" key="8">
    <source>
        <dbReference type="EMBL" id="MBX0324562.1"/>
    </source>
</evidence>
<dbReference type="Proteomes" id="UP001430377">
    <property type="component" value="Unassembled WGS sequence"/>
</dbReference>
<evidence type="ECO:0000256" key="4">
    <source>
        <dbReference type="ARBA" id="ARBA00022989"/>
    </source>
</evidence>
<dbReference type="GO" id="GO:0005886">
    <property type="term" value="C:plasma membrane"/>
    <property type="evidence" value="ECO:0007669"/>
    <property type="project" value="UniProtKB-SubCell"/>
</dbReference>
<keyword evidence="9" id="KW-1185">Reference proteome</keyword>
<comment type="caution">
    <text evidence="8">The sequence shown here is derived from an EMBL/GenBank/DDBJ whole genome shotgun (WGS) entry which is preliminary data.</text>
</comment>
<dbReference type="InterPro" id="IPR023408">
    <property type="entry name" value="MscS_beta-dom_sf"/>
</dbReference>
<evidence type="ECO:0000256" key="5">
    <source>
        <dbReference type="ARBA" id="ARBA00023136"/>
    </source>
</evidence>
<dbReference type="SUPFAM" id="SSF50182">
    <property type="entry name" value="Sm-like ribonucleoproteins"/>
    <property type="match status" value="1"/>
</dbReference>
<name>A0AAW4PWE6_9EURY</name>
<evidence type="ECO:0000256" key="3">
    <source>
        <dbReference type="ARBA" id="ARBA00022692"/>
    </source>
</evidence>
<reference evidence="8 9" key="1">
    <citation type="submission" date="2021-06" db="EMBL/GenBank/DDBJ databases">
        <title>Halomicroarcula sp. a new haloarchaeum isolated from saline soil.</title>
        <authorList>
            <person name="Duran-Viseras A."/>
            <person name="Sanchez-Porro C."/>
            <person name="Ventosa A."/>
        </authorList>
    </citation>
    <scope>NUCLEOTIDE SEQUENCE [LARGE SCALE GENOMIC DNA]</scope>
    <source>
        <strain evidence="8 9">F13</strain>
    </source>
</reference>
<sequence length="340" mass="38087">MACVNYYRVAVTQRFSPPLSSGTGVSRPVGYLSLASAVVCAAGVTLVQRVGVEGSVQGVAVAFLVVKLLSLTAVGFATYGCYRILLSVYDQRTADKRRRHDAKNLFRLGFGLAGTLAALGVVTEQWVGLLFSLGIVGFAVTFALQQPLFSLIGWLYIMVKRPYQVGDRVAIEDSKGDVVEVSFLVTTLWEINGDLVSSNQPSGRTITLPNSVVLSSHVKNFTQEEFPYVWNELSVQVAYETDFEFATETMRTVADDYLGDEMAARIGRYRERLDETPVELEVQDRPTVNVVQDESWVEFRLRYLAHPRRGQRVKNELYRRILAAFNEHPDRVKFPVSRNR</sequence>
<feature type="transmembrane region" description="Helical" evidence="6">
    <location>
        <begin position="129"/>
        <end position="157"/>
    </location>
</feature>